<dbReference type="SUPFAM" id="SSF51246">
    <property type="entry name" value="Rudiment single hybrid motif"/>
    <property type="match status" value="1"/>
</dbReference>
<dbReference type="InterPro" id="IPR011761">
    <property type="entry name" value="ATP-grasp"/>
</dbReference>
<dbReference type="InterPro" id="IPR016185">
    <property type="entry name" value="PreATP-grasp_dom_sf"/>
</dbReference>
<feature type="domain" description="ATP-grasp" evidence="8">
    <location>
        <begin position="121"/>
        <end position="318"/>
    </location>
</feature>
<evidence type="ECO:0000256" key="4">
    <source>
        <dbReference type="ARBA" id="ARBA00022741"/>
    </source>
</evidence>
<dbReference type="PROSITE" id="PS50979">
    <property type="entry name" value="BC"/>
    <property type="match status" value="1"/>
</dbReference>
<dbReference type="FunFam" id="3.30.1490.20:FF:000003">
    <property type="entry name" value="acetyl-CoA carboxylase isoform X1"/>
    <property type="match status" value="1"/>
</dbReference>
<dbReference type="Gene3D" id="3.30.470.20">
    <property type="entry name" value="ATP-grasp fold, B domain"/>
    <property type="match status" value="1"/>
</dbReference>
<keyword evidence="11" id="KW-1185">Reference proteome</keyword>
<evidence type="ECO:0000259" key="9">
    <source>
        <dbReference type="PROSITE" id="PS50979"/>
    </source>
</evidence>
<dbReference type="InterPro" id="IPR005481">
    <property type="entry name" value="BC-like_N"/>
</dbReference>
<gene>
    <name evidence="10" type="ORF">C7450_103532</name>
</gene>
<dbReference type="Pfam" id="PF02785">
    <property type="entry name" value="Biotin_carb_C"/>
    <property type="match status" value="1"/>
</dbReference>
<comment type="catalytic activity">
    <reaction evidence="6">
        <text>N(6)-biotinyl-L-lysyl-[protein] + hydrogencarbonate + ATP = N(6)-carboxybiotinyl-L-lysyl-[protein] + ADP + phosphate + H(+)</text>
        <dbReference type="Rhea" id="RHEA:13501"/>
        <dbReference type="Rhea" id="RHEA-COMP:10505"/>
        <dbReference type="Rhea" id="RHEA-COMP:10506"/>
        <dbReference type="ChEBI" id="CHEBI:15378"/>
        <dbReference type="ChEBI" id="CHEBI:17544"/>
        <dbReference type="ChEBI" id="CHEBI:30616"/>
        <dbReference type="ChEBI" id="CHEBI:43474"/>
        <dbReference type="ChEBI" id="CHEBI:83144"/>
        <dbReference type="ChEBI" id="CHEBI:83145"/>
        <dbReference type="ChEBI" id="CHEBI:456216"/>
        <dbReference type="EC" id="6.3.4.14"/>
    </reaction>
</comment>
<evidence type="ECO:0000259" key="8">
    <source>
        <dbReference type="PROSITE" id="PS50975"/>
    </source>
</evidence>
<evidence type="ECO:0000256" key="3">
    <source>
        <dbReference type="ARBA" id="ARBA00022598"/>
    </source>
</evidence>
<keyword evidence="4 7" id="KW-0547">Nucleotide-binding</keyword>
<dbReference type="Pfam" id="PF00289">
    <property type="entry name" value="Biotin_carb_N"/>
    <property type="match status" value="1"/>
</dbReference>
<dbReference type="EMBL" id="QJJK01000003">
    <property type="protein sequence ID" value="PXW62010.1"/>
    <property type="molecule type" value="Genomic_DNA"/>
</dbReference>
<keyword evidence="3" id="KW-0436">Ligase</keyword>
<dbReference type="InterPro" id="IPR005479">
    <property type="entry name" value="CPAse_ATP-bd"/>
</dbReference>
<dbReference type="PANTHER" id="PTHR48095">
    <property type="entry name" value="PYRUVATE CARBOXYLASE SUBUNIT A"/>
    <property type="match status" value="1"/>
</dbReference>
<dbReference type="SUPFAM" id="SSF52440">
    <property type="entry name" value="PreATP-grasp domain"/>
    <property type="match status" value="1"/>
</dbReference>
<dbReference type="GO" id="GO:0004075">
    <property type="term" value="F:biotin carboxylase activity"/>
    <property type="evidence" value="ECO:0007669"/>
    <property type="project" value="UniProtKB-EC"/>
</dbReference>
<dbReference type="Pfam" id="PF02786">
    <property type="entry name" value="CPSase_L_D2"/>
    <property type="match status" value="1"/>
</dbReference>
<evidence type="ECO:0000256" key="5">
    <source>
        <dbReference type="ARBA" id="ARBA00022840"/>
    </source>
</evidence>
<evidence type="ECO:0000256" key="1">
    <source>
        <dbReference type="ARBA" id="ARBA00003761"/>
    </source>
</evidence>
<dbReference type="EC" id="6.3.4.14" evidence="2"/>
<protein>
    <recommendedName>
        <fullName evidence="2">biotin carboxylase</fullName>
        <ecNumber evidence="2">6.3.4.14</ecNumber>
    </recommendedName>
</protein>
<comment type="caution">
    <text evidence="10">The sequence shown here is derived from an EMBL/GenBank/DDBJ whole genome shotgun (WGS) entry which is preliminary data.</text>
</comment>
<dbReference type="InterPro" id="IPR051602">
    <property type="entry name" value="ACC_Biotin_Carboxylase"/>
</dbReference>
<dbReference type="SUPFAM" id="SSF56059">
    <property type="entry name" value="Glutathione synthetase ATP-binding domain-like"/>
    <property type="match status" value="1"/>
</dbReference>
<proteinExistence type="predicted"/>
<dbReference type="GO" id="GO:0005524">
    <property type="term" value="F:ATP binding"/>
    <property type="evidence" value="ECO:0007669"/>
    <property type="project" value="UniProtKB-UniRule"/>
</dbReference>
<dbReference type="PROSITE" id="PS50975">
    <property type="entry name" value="ATP_GRASP"/>
    <property type="match status" value="1"/>
</dbReference>
<dbReference type="PROSITE" id="PS00866">
    <property type="entry name" value="CPSASE_1"/>
    <property type="match status" value="1"/>
</dbReference>
<dbReference type="RefSeq" id="WP_110374274.1">
    <property type="nucleotide sequence ID" value="NZ_JAHBRY010000001.1"/>
</dbReference>
<keyword evidence="5 7" id="KW-0067">ATP-binding</keyword>
<name>A0A2V3UPF1_9HYPH</name>
<dbReference type="SMART" id="SM00878">
    <property type="entry name" value="Biotin_carb_C"/>
    <property type="match status" value="1"/>
</dbReference>
<comment type="function">
    <text evidence="1">This protein is a component of the acetyl coenzyme A carboxylase complex; first, biotin carboxylase catalyzes the carboxylation of the carrier protein and then the transcarboxylase transfers the carboxyl group to form malonyl-CoA.</text>
</comment>
<dbReference type="PANTHER" id="PTHR48095:SF2">
    <property type="entry name" value="BIOTIN CARBOXYLASE, CHLOROPLASTIC"/>
    <property type="match status" value="1"/>
</dbReference>
<dbReference type="GO" id="GO:0046872">
    <property type="term" value="F:metal ion binding"/>
    <property type="evidence" value="ECO:0007669"/>
    <property type="project" value="InterPro"/>
</dbReference>
<dbReference type="AlphaFoldDB" id="A0A2V3UPF1"/>
<evidence type="ECO:0000256" key="2">
    <source>
        <dbReference type="ARBA" id="ARBA00013263"/>
    </source>
</evidence>
<dbReference type="NCBIfam" id="NF006367">
    <property type="entry name" value="PRK08591.1"/>
    <property type="match status" value="1"/>
</dbReference>
<sequence length="455" mass="49142">MAIKRLFIANRGEIAVRILRAAEALGIETVIGISAADKDSLGARMADRAVVLGPAPSGQSYLNVNLILHAALATGCDALHPGYGFLSEKPELSRLCAEHGITFVGPRPETIATLGDKLGARALALEAGVPTVPGTDHIAGVAEAKAAAEALGYPVVMKASAGGGGRGMFKASSQSDIETSFARASREAEAAFGDSRLYMERFVERARHVEVQILGDGEGNVLHFGERDCTVQRRYQKLIEEAPSAALSAAVRERLHAAAVRLTAHARYRNAGTVEFLYDVDRDDFYFIEVNSRIQVEHPVSEAITGQDLIGLQLRVAAGEGLGLRQGDITIAGHAIEVRINAEDPGRDFMPSPGRVTRWGPPEGPGLRLDSHVYEGYLVPPFYDSMVGKLIAHGRSREEALDRLLAAVKAFRIEGIRTTLPLDAFILDHPDFRANTITTRWLEDRGLPAFRPDTE</sequence>
<dbReference type="Proteomes" id="UP000248021">
    <property type="component" value="Unassembled WGS sequence"/>
</dbReference>
<feature type="domain" description="Biotin carboxylation" evidence="9">
    <location>
        <begin position="2"/>
        <end position="447"/>
    </location>
</feature>
<dbReference type="InterPro" id="IPR005482">
    <property type="entry name" value="Biotin_COase_C"/>
</dbReference>
<dbReference type="InterPro" id="IPR011054">
    <property type="entry name" value="Rudment_hybrid_motif"/>
</dbReference>
<evidence type="ECO:0000313" key="10">
    <source>
        <dbReference type="EMBL" id="PXW62010.1"/>
    </source>
</evidence>
<evidence type="ECO:0000256" key="6">
    <source>
        <dbReference type="ARBA" id="ARBA00048600"/>
    </source>
</evidence>
<evidence type="ECO:0000256" key="7">
    <source>
        <dbReference type="PROSITE-ProRule" id="PRU00409"/>
    </source>
</evidence>
<organism evidence="10 11">
    <name type="scientific">Chelatococcus asaccharovorans</name>
    <dbReference type="NCBI Taxonomy" id="28210"/>
    <lineage>
        <taxon>Bacteria</taxon>
        <taxon>Pseudomonadati</taxon>
        <taxon>Pseudomonadota</taxon>
        <taxon>Alphaproteobacteria</taxon>
        <taxon>Hyphomicrobiales</taxon>
        <taxon>Chelatococcaceae</taxon>
        <taxon>Chelatococcus</taxon>
    </lineage>
</organism>
<evidence type="ECO:0000313" key="11">
    <source>
        <dbReference type="Proteomes" id="UP000248021"/>
    </source>
</evidence>
<dbReference type="OrthoDB" id="9763189at2"/>
<reference evidence="10 11" key="1">
    <citation type="submission" date="2018-05" db="EMBL/GenBank/DDBJ databases">
        <title>Genomic Encyclopedia of Type Strains, Phase IV (KMG-IV): sequencing the most valuable type-strain genomes for metagenomic binning, comparative biology and taxonomic classification.</title>
        <authorList>
            <person name="Goeker M."/>
        </authorList>
    </citation>
    <scope>NUCLEOTIDE SEQUENCE [LARGE SCALE GENOMIC DNA]</scope>
    <source>
        <strain evidence="10 11">DSM 6462</strain>
    </source>
</reference>
<dbReference type="InterPro" id="IPR011764">
    <property type="entry name" value="Biotin_carboxylation_dom"/>
</dbReference>
<accession>A0A2V3UPF1</accession>